<gene>
    <name evidence="2" type="ORF">V5O48_019631</name>
</gene>
<keyword evidence="3" id="KW-1185">Reference proteome</keyword>
<name>A0ABR3EHW4_9AGAR</name>
<accession>A0ABR3EHW4</accession>
<sequence length="92" mass="10039">MPMIVGLEANATRLQSRNIHTSDADSGRPETSAEFAKRMARNVRVRGPRLAQEGGNTTPAKTAMDLDVAKPSGDKDKQSNLQGQRKLIIRIP</sequence>
<dbReference type="Proteomes" id="UP001465976">
    <property type="component" value="Unassembled WGS sequence"/>
</dbReference>
<evidence type="ECO:0000313" key="2">
    <source>
        <dbReference type="EMBL" id="KAL0562456.1"/>
    </source>
</evidence>
<feature type="non-terminal residue" evidence="2">
    <location>
        <position position="92"/>
    </location>
</feature>
<feature type="region of interest" description="Disordered" evidence="1">
    <location>
        <begin position="48"/>
        <end position="92"/>
    </location>
</feature>
<protein>
    <submittedName>
        <fullName evidence="2">Uncharacterized protein</fullName>
    </submittedName>
</protein>
<evidence type="ECO:0000313" key="3">
    <source>
        <dbReference type="Proteomes" id="UP001465976"/>
    </source>
</evidence>
<comment type="caution">
    <text evidence="2">The sequence shown here is derived from an EMBL/GenBank/DDBJ whole genome shotgun (WGS) entry which is preliminary data.</text>
</comment>
<organism evidence="2 3">
    <name type="scientific">Marasmius crinis-equi</name>
    <dbReference type="NCBI Taxonomy" id="585013"/>
    <lineage>
        <taxon>Eukaryota</taxon>
        <taxon>Fungi</taxon>
        <taxon>Dikarya</taxon>
        <taxon>Basidiomycota</taxon>
        <taxon>Agaricomycotina</taxon>
        <taxon>Agaricomycetes</taxon>
        <taxon>Agaricomycetidae</taxon>
        <taxon>Agaricales</taxon>
        <taxon>Marasmiineae</taxon>
        <taxon>Marasmiaceae</taxon>
        <taxon>Marasmius</taxon>
    </lineage>
</organism>
<proteinExistence type="predicted"/>
<dbReference type="EMBL" id="JBAHYK010005683">
    <property type="protein sequence ID" value="KAL0562456.1"/>
    <property type="molecule type" value="Genomic_DNA"/>
</dbReference>
<reference evidence="2 3" key="1">
    <citation type="submission" date="2024-02" db="EMBL/GenBank/DDBJ databases">
        <title>A draft genome for the cacao thread blight pathogen Marasmius crinis-equi.</title>
        <authorList>
            <person name="Cohen S.P."/>
            <person name="Baruah I.K."/>
            <person name="Amoako-Attah I."/>
            <person name="Bukari Y."/>
            <person name="Meinhardt L.W."/>
            <person name="Bailey B.A."/>
        </authorList>
    </citation>
    <scope>NUCLEOTIDE SEQUENCE [LARGE SCALE GENOMIC DNA]</scope>
    <source>
        <strain evidence="2 3">GH-76</strain>
    </source>
</reference>
<evidence type="ECO:0000256" key="1">
    <source>
        <dbReference type="SAM" id="MobiDB-lite"/>
    </source>
</evidence>